<dbReference type="AlphaFoldDB" id="A0A087VZP7"/>
<keyword evidence="1" id="KW-0519">Myristate</keyword>
<evidence type="ECO:0000313" key="10">
    <source>
        <dbReference type="EMBL" id="CDI97713.1"/>
    </source>
</evidence>
<gene>
    <name evidence="10" type="ORF">EmuJ_000150800</name>
</gene>
<keyword evidence="8" id="KW-0449">Lipoprotein</keyword>
<dbReference type="EMBL" id="LN902844">
    <property type="protein sequence ID" value="CDI97713.1"/>
    <property type="molecule type" value="Genomic_DNA"/>
</dbReference>
<dbReference type="STRING" id="6211.A0A087VZP7"/>
<dbReference type="PRINTS" id="PR00318">
    <property type="entry name" value="GPROTEINA"/>
</dbReference>
<dbReference type="OMA" id="NICNNEW"/>
<dbReference type="GO" id="GO:0001664">
    <property type="term" value="F:G protein-coupled receptor binding"/>
    <property type="evidence" value="ECO:0007669"/>
    <property type="project" value="TreeGrafter"/>
</dbReference>
<keyword evidence="4" id="KW-0460">Magnesium</keyword>
<sequence length="254" mass="29498">MTRNDLLDVYRLSIREQFFTSIVLNLLYLLREFGTSGLDFDTLLGGCEVYISFFSSLERMVQVQFLPSNEDILHIKCGNRGIEEETIFRNDNYFRFIRVAMARSSIHKWVQFFEDVDAIIFISSLLDYSSYMDFSSKKVRLRDDMDYFAAICNGNWFTKCTTVFLILNKFDLFQQKLATLPLRTCFPDYRGTGDATEAAKFIQQRFEALNRCKTKRVFTQVMCVQSDVEAIHQLVDKVIQLTAKPSSPQSKKSG</sequence>
<keyword evidence="7" id="KW-0807">Transducer</keyword>
<keyword evidence="3 9" id="KW-0547">Nucleotide-binding</keyword>
<dbReference type="Gene3D" id="3.40.50.300">
    <property type="entry name" value="P-loop containing nucleotide triphosphate hydrolases"/>
    <property type="match status" value="1"/>
</dbReference>
<dbReference type="GO" id="GO:0005834">
    <property type="term" value="C:heterotrimeric G-protein complex"/>
    <property type="evidence" value="ECO:0007669"/>
    <property type="project" value="TreeGrafter"/>
</dbReference>
<protein>
    <submittedName>
        <fullName evidence="10">Gtp binding protein I alpha 1subunit</fullName>
    </submittedName>
</protein>
<dbReference type="PANTHER" id="PTHR10218:SF302">
    <property type="entry name" value="GUANINE NUCLEOTIDE-BINDING PROTEIN ALPHA-5 SUBUNIT"/>
    <property type="match status" value="1"/>
</dbReference>
<dbReference type="eggNOG" id="KOG0082">
    <property type="taxonomic scope" value="Eukaryota"/>
</dbReference>
<evidence type="ECO:0000256" key="7">
    <source>
        <dbReference type="ARBA" id="ARBA00023224"/>
    </source>
</evidence>
<reference evidence="10" key="2">
    <citation type="submission" date="2015-11" db="EMBL/GenBank/DDBJ databases">
        <authorList>
            <person name="Zhang Y."/>
            <person name="Guo Z."/>
        </authorList>
    </citation>
    <scope>NUCLEOTIDE SEQUENCE</scope>
</reference>
<dbReference type="InterPro" id="IPR001019">
    <property type="entry name" value="Gprotein_alpha_su"/>
</dbReference>
<keyword evidence="11" id="KW-1185">Reference proteome</keyword>
<reference evidence="10" key="1">
    <citation type="journal article" date="2013" name="Nature">
        <title>The genomes of four tapeworm species reveal adaptations to parasitism.</title>
        <authorList>
            <person name="Tsai I.J."/>
            <person name="Zarowiecki M."/>
            <person name="Holroyd N."/>
            <person name="Garciarrubio A."/>
            <person name="Sanchez-Flores A."/>
            <person name="Brooks K.L."/>
            <person name="Tracey A."/>
            <person name="Bobes R.J."/>
            <person name="Fragoso G."/>
            <person name="Sciutto E."/>
            <person name="Aslett M."/>
            <person name="Beasley H."/>
            <person name="Bennett H.M."/>
            <person name="Cai J."/>
            <person name="Camicia F."/>
            <person name="Clark R."/>
            <person name="Cucher M."/>
            <person name="De Silva N."/>
            <person name="Day T.A."/>
            <person name="Deplazes P."/>
            <person name="Estrada K."/>
            <person name="Fernandez C."/>
            <person name="Holland P.W."/>
            <person name="Hou J."/>
            <person name="Hu S."/>
            <person name="Huckvale T."/>
            <person name="Hung S.S."/>
            <person name="Kamenetzky L."/>
            <person name="Keane J.A."/>
            <person name="Kiss F."/>
            <person name="Koziol U."/>
            <person name="Lambert O."/>
            <person name="Liu K."/>
            <person name="Luo X."/>
            <person name="Luo Y."/>
            <person name="Macchiaroli N."/>
            <person name="Nichol S."/>
            <person name="Paps J."/>
            <person name="Parkinson J."/>
            <person name="Pouchkina-Stantcheva N."/>
            <person name="Riddiford N."/>
            <person name="Rosenzvit M."/>
            <person name="Salinas G."/>
            <person name="Wasmuth J.D."/>
            <person name="Zamanian M."/>
            <person name="Zheng Y."/>
            <person name="Cai X."/>
            <person name="Soberon X."/>
            <person name="Olson P.D."/>
            <person name="Laclette J.P."/>
            <person name="Brehm K."/>
            <person name="Berriman M."/>
            <person name="Garciarrubio A."/>
            <person name="Bobes R.J."/>
            <person name="Fragoso G."/>
            <person name="Sanchez-Flores A."/>
            <person name="Estrada K."/>
            <person name="Cevallos M.A."/>
            <person name="Morett E."/>
            <person name="Gonzalez V."/>
            <person name="Portillo T."/>
            <person name="Ochoa-Leyva A."/>
            <person name="Jose M.V."/>
            <person name="Sciutto E."/>
            <person name="Landa A."/>
            <person name="Jimenez L."/>
            <person name="Valdes V."/>
            <person name="Carrero J.C."/>
            <person name="Larralde C."/>
            <person name="Morales-Montor J."/>
            <person name="Limon-Lason J."/>
            <person name="Soberon X."/>
            <person name="Laclette J.P."/>
        </authorList>
    </citation>
    <scope>NUCLEOTIDE SEQUENCE [LARGE SCALE GENOMIC DNA]</scope>
</reference>
<keyword evidence="5 9" id="KW-0342">GTP-binding</keyword>
<evidence type="ECO:0000256" key="8">
    <source>
        <dbReference type="ARBA" id="ARBA00023288"/>
    </source>
</evidence>
<dbReference type="GO" id="GO:0003924">
    <property type="term" value="F:GTPase activity"/>
    <property type="evidence" value="ECO:0007669"/>
    <property type="project" value="InterPro"/>
</dbReference>
<name>A0A087VZP7_ECHMU</name>
<evidence type="ECO:0000256" key="9">
    <source>
        <dbReference type="PIRSR" id="PIRSR601019-1"/>
    </source>
</evidence>
<proteinExistence type="predicted"/>
<dbReference type="SUPFAM" id="SSF52540">
    <property type="entry name" value="P-loop containing nucleoside triphosphate hydrolases"/>
    <property type="match status" value="1"/>
</dbReference>
<feature type="binding site" evidence="9">
    <location>
        <begin position="168"/>
        <end position="171"/>
    </location>
    <ligand>
        <name>GTP</name>
        <dbReference type="ChEBI" id="CHEBI:37565"/>
    </ligand>
</feature>
<evidence type="ECO:0000313" key="11">
    <source>
        <dbReference type="Proteomes" id="UP000017246"/>
    </source>
</evidence>
<keyword evidence="6" id="KW-0564">Palmitate</keyword>
<organism evidence="10 11">
    <name type="scientific">Echinococcus multilocularis</name>
    <name type="common">Fox tapeworm</name>
    <dbReference type="NCBI Taxonomy" id="6211"/>
    <lineage>
        <taxon>Eukaryota</taxon>
        <taxon>Metazoa</taxon>
        <taxon>Spiralia</taxon>
        <taxon>Lophotrochozoa</taxon>
        <taxon>Platyhelminthes</taxon>
        <taxon>Cestoda</taxon>
        <taxon>Eucestoda</taxon>
        <taxon>Cyclophyllidea</taxon>
        <taxon>Taeniidae</taxon>
        <taxon>Echinococcus</taxon>
    </lineage>
</organism>
<dbReference type="PANTHER" id="PTHR10218">
    <property type="entry name" value="GTP-BINDING PROTEIN ALPHA SUBUNIT"/>
    <property type="match status" value="1"/>
</dbReference>
<dbReference type="OrthoDB" id="5817230at2759"/>
<dbReference type="PROSITE" id="PS51882">
    <property type="entry name" value="G_ALPHA"/>
    <property type="match status" value="1"/>
</dbReference>
<evidence type="ECO:0000256" key="2">
    <source>
        <dbReference type="ARBA" id="ARBA00022723"/>
    </source>
</evidence>
<dbReference type="GO" id="GO:0007188">
    <property type="term" value="P:adenylate cyclase-modulating G protein-coupled receptor signaling pathway"/>
    <property type="evidence" value="ECO:0007669"/>
    <property type="project" value="TreeGrafter"/>
</dbReference>
<dbReference type="SMART" id="SM00275">
    <property type="entry name" value="G_alpha"/>
    <property type="match status" value="1"/>
</dbReference>
<evidence type="ECO:0000256" key="3">
    <source>
        <dbReference type="ARBA" id="ARBA00022741"/>
    </source>
</evidence>
<dbReference type="GO" id="GO:0005525">
    <property type="term" value="F:GTP binding"/>
    <property type="evidence" value="ECO:0007669"/>
    <property type="project" value="UniProtKB-KW"/>
</dbReference>
<dbReference type="FunFam" id="3.40.50.300:FF:003800">
    <property type="entry name" value="Guanine nucleotide-binding protein G(k) subunit alpha"/>
    <property type="match status" value="1"/>
</dbReference>
<dbReference type="GO" id="GO:0046872">
    <property type="term" value="F:metal ion binding"/>
    <property type="evidence" value="ECO:0007669"/>
    <property type="project" value="UniProtKB-KW"/>
</dbReference>
<dbReference type="GO" id="GO:0031683">
    <property type="term" value="F:G-protein beta/gamma-subunit complex binding"/>
    <property type="evidence" value="ECO:0007669"/>
    <property type="project" value="InterPro"/>
</dbReference>
<evidence type="ECO:0000256" key="5">
    <source>
        <dbReference type="ARBA" id="ARBA00023134"/>
    </source>
</evidence>
<dbReference type="GO" id="GO:0005737">
    <property type="term" value="C:cytoplasm"/>
    <property type="evidence" value="ECO:0007669"/>
    <property type="project" value="TreeGrafter"/>
</dbReference>
<evidence type="ECO:0000256" key="6">
    <source>
        <dbReference type="ARBA" id="ARBA00023139"/>
    </source>
</evidence>
<keyword evidence="2" id="KW-0479">Metal-binding</keyword>
<accession>A0A087VZP7</accession>
<dbReference type="InterPro" id="IPR027417">
    <property type="entry name" value="P-loop_NTPase"/>
</dbReference>
<dbReference type="Proteomes" id="UP000017246">
    <property type="component" value="Unassembled WGS sequence"/>
</dbReference>
<dbReference type="Pfam" id="PF00503">
    <property type="entry name" value="G-alpha"/>
    <property type="match status" value="1"/>
</dbReference>
<evidence type="ECO:0000256" key="1">
    <source>
        <dbReference type="ARBA" id="ARBA00022707"/>
    </source>
</evidence>
<evidence type="ECO:0000256" key="4">
    <source>
        <dbReference type="ARBA" id="ARBA00022842"/>
    </source>
</evidence>